<evidence type="ECO:0000313" key="2">
    <source>
        <dbReference type="EMBL" id="VDM98643.1"/>
    </source>
</evidence>
<name>A0A0N5CQU6_THECL</name>
<protein>
    <submittedName>
        <fullName evidence="2 4">Uncharacterized protein</fullName>
    </submittedName>
</protein>
<dbReference type="Proteomes" id="UP000276776">
    <property type="component" value="Unassembled WGS sequence"/>
</dbReference>
<gene>
    <name evidence="2" type="ORF">TCLT_LOCUS2597</name>
</gene>
<proteinExistence type="predicted"/>
<sequence length="48" mass="5495">MIAQKLAQLKQSSNRWQQRSSERAIPQVPGTLSERRNALLQSKNVSIF</sequence>
<dbReference type="WBParaSite" id="TCLT_0000259601-mRNA-1">
    <property type="protein sequence ID" value="TCLT_0000259601-mRNA-1"/>
    <property type="gene ID" value="TCLT_0000259601"/>
</dbReference>
<accession>A0A0N5CQU6</accession>
<feature type="compositionally biased region" description="Polar residues" evidence="1">
    <location>
        <begin position="10"/>
        <end position="19"/>
    </location>
</feature>
<keyword evidence="3" id="KW-1185">Reference proteome</keyword>
<organism evidence="4">
    <name type="scientific">Thelazia callipaeda</name>
    <name type="common">Oriental eyeworm</name>
    <name type="synonym">Parasitic nematode</name>
    <dbReference type="NCBI Taxonomy" id="103827"/>
    <lineage>
        <taxon>Eukaryota</taxon>
        <taxon>Metazoa</taxon>
        <taxon>Ecdysozoa</taxon>
        <taxon>Nematoda</taxon>
        <taxon>Chromadorea</taxon>
        <taxon>Rhabditida</taxon>
        <taxon>Spirurina</taxon>
        <taxon>Spiruromorpha</taxon>
        <taxon>Thelazioidea</taxon>
        <taxon>Thelaziidae</taxon>
        <taxon>Thelazia</taxon>
    </lineage>
</organism>
<dbReference type="EMBL" id="UYYF01000579">
    <property type="protein sequence ID" value="VDM98643.1"/>
    <property type="molecule type" value="Genomic_DNA"/>
</dbReference>
<evidence type="ECO:0000313" key="3">
    <source>
        <dbReference type="Proteomes" id="UP000276776"/>
    </source>
</evidence>
<reference evidence="4" key="1">
    <citation type="submission" date="2017-02" db="UniProtKB">
        <authorList>
            <consortium name="WormBaseParasite"/>
        </authorList>
    </citation>
    <scope>IDENTIFICATION</scope>
</reference>
<reference evidence="2 3" key="2">
    <citation type="submission" date="2018-11" db="EMBL/GenBank/DDBJ databases">
        <authorList>
            <consortium name="Pathogen Informatics"/>
        </authorList>
    </citation>
    <scope>NUCLEOTIDE SEQUENCE [LARGE SCALE GENOMIC DNA]</scope>
</reference>
<dbReference type="OrthoDB" id="5865927at2759"/>
<evidence type="ECO:0000256" key="1">
    <source>
        <dbReference type="SAM" id="MobiDB-lite"/>
    </source>
</evidence>
<dbReference type="AlphaFoldDB" id="A0A0N5CQU6"/>
<feature type="region of interest" description="Disordered" evidence="1">
    <location>
        <begin position="10"/>
        <end position="30"/>
    </location>
</feature>
<evidence type="ECO:0000313" key="4">
    <source>
        <dbReference type="WBParaSite" id="TCLT_0000259601-mRNA-1"/>
    </source>
</evidence>